<dbReference type="EMBL" id="WTXG01000017">
    <property type="protein sequence ID" value="KAI0300665.1"/>
    <property type="molecule type" value="Genomic_DNA"/>
</dbReference>
<organism evidence="2 3">
    <name type="scientific">Multifurca ochricompacta</name>
    <dbReference type="NCBI Taxonomy" id="376703"/>
    <lineage>
        <taxon>Eukaryota</taxon>
        <taxon>Fungi</taxon>
        <taxon>Dikarya</taxon>
        <taxon>Basidiomycota</taxon>
        <taxon>Agaricomycotina</taxon>
        <taxon>Agaricomycetes</taxon>
        <taxon>Russulales</taxon>
        <taxon>Russulaceae</taxon>
        <taxon>Multifurca</taxon>
    </lineage>
</organism>
<keyword evidence="3" id="KW-1185">Reference proteome</keyword>
<proteinExistence type="predicted"/>
<evidence type="ECO:0000313" key="2">
    <source>
        <dbReference type="EMBL" id="KAI0300665.1"/>
    </source>
</evidence>
<reference evidence="2" key="1">
    <citation type="journal article" date="2022" name="New Phytol.">
        <title>Evolutionary transition to the ectomycorrhizal habit in the genomes of a hyperdiverse lineage of mushroom-forming fungi.</title>
        <authorList>
            <person name="Looney B."/>
            <person name="Miyauchi S."/>
            <person name="Morin E."/>
            <person name="Drula E."/>
            <person name="Courty P.E."/>
            <person name="Kohler A."/>
            <person name="Kuo A."/>
            <person name="LaButti K."/>
            <person name="Pangilinan J."/>
            <person name="Lipzen A."/>
            <person name="Riley R."/>
            <person name="Andreopoulos W."/>
            <person name="He G."/>
            <person name="Johnson J."/>
            <person name="Nolan M."/>
            <person name="Tritt A."/>
            <person name="Barry K.W."/>
            <person name="Grigoriev I.V."/>
            <person name="Nagy L.G."/>
            <person name="Hibbett D."/>
            <person name="Henrissat B."/>
            <person name="Matheny P.B."/>
            <person name="Labbe J."/>
            <person name="Martin F.M."/>
        </authorList>
    </citation>
    <scope>NUCLEOTIDE SEQUENCE</scope>
    <source>
        <strain evidence="2">BPL690</strain>
    </source>
</reference>
<dbReference type="AlphaFoldDB" id="A0AAD4M3U5"/>
<feature type="compositionally biased region" description="Basic residues" evidence="1">
    <location>
        <begin position="1"/>
        <end position="12"/>
    </location>
</feature>
<sequence length="149" mass="16294">MRTTGKRKKRTKQQQQMTTTTTTTTTGARGGSGGGHKVMVPVGTPATAAGRQYGHILIGWIHFTPARRTPREICTHHTRKKDKVCFGEREWTEIHASGSEGEVHRAAGCRGKEKTNCAYHVRSPRGLNADGAPKGPFDQQANANISFIQ</sequence>
<feature type="region of interest" description="Disordered" evidence="1">
    <location>
        <begin position="1"/>
        <end position="37"/>
    </location>
</feature>
<evidence type="ECO:0000256" key="1">
    <source>
        <dbReference type="SAM" id="MobiDB-lite"/>
    </source>
</evidence>
<evidence type="ECO:0000313" key="3">
    <source>
        <dbReference type="Proteomes" id="UP001203297"/>
    </source>
</evidence>
<accession>A0AAD4M3U5</accession>
<name>A0AAD4M3U5_9AGAM</name>
<gene>
    <name evidence="2" type="ORF">B0F90DRAFT_1668210</name>
</gene>
<feature type="compositionally biased region" description="Low complexity" evidence="1">
    <location>
        <begin position="13"/>
        <end position="27"/>
    </location>
</feature>
<protein>
    <submittedName>
        <fullName evidence="2">Uncharacterized protein</fullName>
    </submittedName>
</protein>
<comment type="caution">
    <text evidence="2">The sequence shown here is derived from an EMBL/GenBank/DDBJ whole genome shotgun (WGS) entry which is preliminary data.</text>
</comment>
<dbReference type="Proteomes" id="UP001203297">
    <property type="component" value="Unassembled WGS sequence"/>
</dbReference>